<dbReference type="OrthoDB" id="7868191at2759"/>
<proteinExistence type="predicted"/>
<dbReference type="InParanoid" id="B3MNQ1"/>
<evidence type="ECO:0000256" key="1">
    <source>
        <dbReference type="SAM" id="MobiDB-lite"/>
    </source>
</evidence>
<evidence type="ECO:0000313" key="3">
    <source>
        <dbReference type="Proteomes" id="UP000007801"/>
    </source>
</evidence>
<feature type="compositionally biased region" description="Polar residues" evidence="1">
    <location>
        <begin position="98"/>
        <end position="121"/>
    </location>
</feature>
<dbReference type="Proteomes" id="UP000007801">
    <property type="component" value="Unassembled WGS sequence"/>
</dbReference>
<dbReference type="HOGENOM" id="CLU_165694_0_0_1"/>
<feature type="region of interest" description="Disordered" evidence="1">
    <location>
        <begin position="79"/>
        <end position="121"/>
    </location>
</feature>
<dbReference type="GeneID" id="6502449"/>
<dbReference type="PhylomeDB" id="B3MNQ1"/>
<gene>
    <name evidence="2" type="primary">Dana\GF19701</name>
    <name evidence="2" type="synonym">dana_GLEANR_22106</name>
    <name evidence="2" type="ORF">GF19701</name>
</gene>
<dbReference type="EMBL" id="CH902620">
    <property type="protein sequence ID" value="EDV31138.1"/>
    <property type="molecule type" value="Genomic_DNA"/>
</dbReference>
<dbReference type="KEGG" id="dan:6502449"/>
<dbReference type="AlphaFoldDB" id="B3MNQ1"/>
<sequence>MCPNLLMERSLLPDCYIANRVILFSVLQTLQTQERRSEDVDIQLRDRYDVFRQVLPNYPLPEQNNQDITIYVEGDDDNLTVSISMPSPEGQSGDDSDPTSTHQLVTMSASVPRSVLNGSSD</sequence>
<keyword evidence="3" id="KW-1185">Reference proteome</keyword>
<dbReference type="STRING" id="7217.B3MNQ1"/>
<organism evidence="2 3">
    <name type="scientific">Drosophila ananassae</name>
    <name type="common">Fruit fly</name>
    <dbReference type="NCBI Taxonomy" id="7217"/>
    <lineage>
        <taxon>Eukaryota</taxon>
        <taxon>Metazoa</taxon>
        <taxon>Ecdysozoa</taxon>
        <taxon>Arthropoda</taxon>
        <taxon>Hexapoda</taxon>
        <taxon>Insecta</taxon>
        <taxon>Pterygota</taxon>
        <taxon>Neoptera</taxon>
        <taxon>Endopterygota</taxon>
        <taxon>Diptera</taxon>
        <taxon>Brachycera</taxon>
        <taxon>Muscomorpha</taxon>
        <taxon>Ephydroidea</taxon>
        <taxon>Drosophilidae</taxon>
        <taxon>Drosophila</taxon>
        <taxon>Sophophora</taxon>
    </lineage>
</organism>
<reference evidence="2 3" key="1">
    <citation type="journal article" date="2007" name="Nature">
        <title>Evolution of genes and genomes on the Drosophila phylogeny.</title>
        <authorList>
            <consortium name="Drosophila 12 Genomes Consortium"/>
            <person name="Clark A.G."/>
            <person name="Eisen M.B."/>
            <person name="Smith D.R."/>
            <person name="Bergman C.M."/>
            <person name="Oliver B."/>
            <person name="Markow T.A."/>
            <person name="Kaufman T.C."/>
            <person name="Kellis M."/>
            <person name="Gelbart W."/>
            <person name="Iyer V.N."/>
            <person name="Pollard D.A."/>
            <person name="Sackton T.B."/>
            <person name="Larracuente A.M."/>
            <person name="Singh N.D."/>
            <person name="Abad J.P."/>
            <person name="Abt D.N."/>
            <person name="Adryan B."/>
            <person name="Aguade M."/>
            <person name="Akashi H."/>
            <person name="Anderson W.W."/>
            <person name="Aquadro C.F."/>
            <person name="Ardell D.H."/>
            <person name="Arguello R."/>
            <person name="Artieri C.G."/>
            <person name="Barbash D.A."/>
            <person name="Barker D."/>
            <person name="Barsanti P."/>
            <person name="Batterham P."/>
            <person name="Batzoglou S."/>
            <person name="Begun D."/>
            <person name="Bhutkar A."/>
            <person name="Blanco E."/>
            <person name="Bosak S.A."/>
            <person name="Bradley R.K."/>
            <person name="Brand A.D."/>
            <person name="Brent M.R."/>
            <person name="Brooks A.N."/>
            <person name="Brown R.H."/>
            <person name="Butlin R.K."/>
            <person name="Caggese C."/>
            <person name="Calvi B.R."/>
            <person name="Bernardo de Carvalho A."/>
            <person name="Caspi A."/>
            <person name="Castrezana S."/>
            <person name="Celniker S.E."/>
            <person name="Chang J.L."/>
            <person name="Chapple C."/>
            <person name="Chatterji S."/>
            <person name="Chinwalla A."/>
            <person name="Civetta A."/>
            <person name="Clifton S.W."/>
            <person name="Comeron J.M."/>
            <person name="Costello J.C."/>
            <person name="Coyne J.A."/>
            <person name="Daub J."/>
            <person name="David R.G."/>
            <person name="Delcher A.L."/>
            <person name="Delehaunty K."/>
            <person name="Do C.B."/>
            <person name="Ebling H."/>
            <person name="Edwards K."/>
            <person name="Eickbush T."/>
            <person name="Evans J.D."/>
            <person name="Filipski A."/>
            <person name="Findeiss S."/>
            <person name="Freyhult E."/>
            <person name="Fulton L."/>
            <person name="Fulton R."/>
            <person name="Garcia A.C."/>
            <person name="Gardiner A."/>
            <person name="Garfield D.A."/>
            <person name="Garvin B.E."/>
            <person name="Gibson G."/>
            <person name="Gilbert D."/>
            <person name="Gnerre S."/>
            <person name="Godfrey J."/>
            <person name="Good R."/>
            <person name="Gotea V."/>
            <person name="Gravely B."/>
            <person name="Greenberg A.J."/>
            <person name="Griffiths-Jones S."/>
            <person name="Gross S."/>
            <person name="Guigo R."/>
            <person name="Gustafson E.A."/>
            <person name="Haerty W."/>
            <person name="Hahn M.W."/>
            <person name="Halligan D.L."/>
            <person name="Halpern A.L."/>
            <person name="Halter G.M."/>
            <person name="Han M.V."/>
            <person name="Heger A."/>
            <person name="Hillier L."/>
            <person name="Hinrichs A.S."/>
            <person name="Holmes I."/>
            <person name="Hoskins R.A."/>
            <person name="Hubisz M.J."/>
            <person name="Hultmark D."/>
            <person name="Huntley M.A."/>
            <person name="Jaffe D.B."/>
            <person name="Jagadeeshan S."/>
            <person name="Jeck W.R."/>
            <person name="Johnson J."/>
            <person name="Jones C.D."/>
            <person name="Jordan W.C."/>
            <person name="Karpen G.H."/>
            <person name="Kataoka E."/>
            <person name="Keightley P.D."/>
            <person name="Kheradpour P."/>
            <person name="Kirkness E.F."/>
            <person name="Koerich L.B."/>
            <person name="Kristiansen K."/>
            <person name="Kudrna D."/>
            <person name="Kulathinal R.J."/>
            <person name="Kumar S."/>
            <person name="Kwok R."/>
            <person name="Lander E."/>
            <person name="Langley C.H."/>
            <person name="Lapoint R."/>
            <person name="Lazzaro B.P."/>
            <person name="Lee S.J."/>
            <person name="Levesque L."/>
            <person name="Li R."/>
            <person name="Lin C.F."/>
            <person name="Lin M.F."/>
            <person name="Lindblad-Toh K."/>
            <person name="Llopart A."/>
            <person name="Long M."/>
            <person name="Low L."/>
            <person name="Lozovsky E."/>
            <person name="Lu J."/>
            <person name="Luo M."/>
            <person name="Machado C.A."/>
            <person name="Makalowski W."/>
            <person name="Marzo M."/>
            <person name="Matsuda M."/>
            <person name="Matzkin L."/>
            <person name="McAllister B."/>
            <person name="McBride C.S."/>
            <person name="McKernan B."/>
            <person name="McKernan K."/>
            <person name="Mendez-Lago M."/>
            <person name="Minx P."/>
            <person name="Mollenhauer M.U."/>
            <person name="Montooth K."/>
            <person name="Mount S.M."/>
            <person name="Mu X."/>
            <person name="Myers E."/>
            <person name="Negre B."/>
            <person name="Newfeld S."/>
            <person name="Nielsen R."/>
            <person name="Noor M.A."/>
            <person name="O'Grady P."/>
            <person name="Pachter L."/>
            <person name="Papaceit M."/>
            <person name="Parisi M.J."/>
            <person name="Parisi M."/>
            <person name="Parts L."/>
            <person name="Pedersen J.S."/>
            <person name="Pesole G."/>
            <person name="Phillippy A.M."/>
            <person name="Ponting C.P."/>
            <person name="Pop M."/>
            <person name="Porcelli D."/>
            <person name="Powell J.R."/>
            <person name="Prohaska S."/>
            <person name="Pruitt K."/>
            <person name="Puig M."/>
            <person name="Quesneville H."/>
            <person name="Ram K.R."/>
            <person name="Rand D."/>
            <person name="Rasmussen M.D."/>
            <person name="Reed L.K."/>
            <person name="Reenan R."/>
            <person name="Reily A."/>
            <person name="Remington K.A."/>
            <person name="Rieger T.T."/>
            <person name="Ritchie M.G."/>
            <person name="Robin C."/>
            <person name="Rogers Y.H."/>
            <person name="Rohde C."/>
            <person name="Rozas J."/>
            <person name="Rubenfield M.J."/>
            <person name="Ruiz A."/>
            <person name="Russo S."/>
            <person name="Salzberg S.L."/>
            <person name="Sanchez-Gracia A."/>
            <person name="Saranga D.J."/>
            <person name="Sato H."/>
            <person name="Schaeffer S.W."/>
            <person name="Schatz M.C."/>
            <person name="Schlenke T."/>
            <person name="Schwartz R."/>
            <person name="Segarra C."/>
            <person name="Singh R.S."/>
            <person name="Sirot L."/>
            <person name="Sirota M."/>
            <person name="Sisneros N.B."/>
            <person name="Smith C.D."/>
            <person name="Smith T.F."/>
            <person name="Spieth J."/>
            <person name="Stage D.E."/>
            <person name="Stark A."/>
            <person name="Stephan W."/>
            <person name="Strausberg R.L."/>
            <person name="Strempel S."/>
            <person name="Sturgill D."/>
            <person name="Sutton G."/>
            <person name="Sutton G.G."/>
            <person name="Tao W."/>
            <person name="Teichmann S."/>
            <person name="Tobari Y.N."/>
            <person name="Tomimura Y."/>
            <person name="Tsolas J.M."/>
            <person name="Valente V.L."/>
            <person name="Venter E."/>
            <person name="Venter J.C."/>
            <person name="Vicario S."/>
            <person name="Vieira F.G."/>
            <person name="Vilella A.J."/>
            <person name="Villasante A."/>
            <person name="Walenz B."/>
            <person name="Wang J."/>
            <person name="Wasserman M."/>
            <person name="Watts T."/>
            <person name="Wilson D."/>
            <person name="Wilson R.K."/>
            <person name="Wing R.A."/>
            <person name="Wolfner M.F."/>
            <person name="Wong A."/>
            <person name="Wong G.K."/>
            <person name="Wu C.I."/>
            <person name="Wu G."/>
            <person name="Yamamoto D."/>
            <person name="Yang H.P."/>
            <person name="Yang S.P."/>
            <person name="Yorke J.A."/>
            <person name="Yoshida K."/>
            <person name="Zdobnov E."/>
            <person name="Zhang P."/>
            <person name="Zhang Y."/>
            <person name="Zimin A.V."/>
            <person name="Baldwin J."/>
            <person name="Abdouelleil A."/>
            <person name="Abdulkadir J."/>
            <person name="Abebe A."/>
            <person name="Abera B."/>
            <person name="Abreu J."/>
            <person name="Acer S.C."/>
            <person name="Aftuck L."/>
            <person name="Alexander A."/>
            <person name="An P."/>
            <person name="Anderson E."/>
            <person name="Anderson S."/>
            <person name="Arachi H."/>
            <person name="Azer M."/>
            <person name="Bachantsang P."/>
            <person name="Barry A."/>
            <person name="Bayul T."/>
            <person name="Berlin A."/>
            <person name="Bessette D."/>
            <person name="Bloom T."/>
            <person name="Blye J."/>
            <person name="Boguslavskiy L."/>
            <person name="Bonnet C."/>
            <person name="Boukhgalter B."/>
            <person name="Bourzgui I."/>
            <person name="Brown A."/>
            <person name="Cahill P."/>
            <person name="Channer S."/>
            <person name="Cheshatsang Y."/>
            <person name="Chuda L."/>
            <person name="Citroen M."/>
            <person name="Collymore A."/>
            <person name="Cooke P."/>
            <person name="Costello M."/>
            <person name="D'Aco K."/>
            <person name="Daza R."/>
            <person name="De Haan G."/>
            <person name="DeGray S."/>
            <person name="DeMaso C."/>
            <person name="Dhargay N."/>
            <person name="Dooley K."/>
            <person name="Dooley E."/>
            <person name="Doricent M."/>
            <person name="Dorje P."/>
            <person name="Dorjee K."/>
            <person name="Dupes A."/>
            <person name="Elong R."/>
            <person name="Falk J."/>
            <person name="Farina A."/>
            <person name="Faro S."/>
            <person name="Ferguson D."/>
            <person name="Fisher S."/>
            <person name="Foley C.D."/>
            <person name="Franke A."/>
            <person name="Friedrich D."/>
            <person name="Gadbois L."/>
            <person name="Gearin G."/>
            <person name="Gearin C.R."/>
            <person name="Giannoukos G."/>
            <person name="Goode T."/>
            <person name="Graham J."/>
            <person name="Grandbois E."/>
            <person name="Grewal S."/>
            <person name="Gyaltsen K."/>
            <person name="Hafez N."/>
            <person name="Hagos B."/>
            <person name="Hall J."/>
            <person name="Henson C."/>
            <person name="Hollinger A."/>
            <person name="Honan T."/>
            <person name="Huard M.D."/>
            <person name="Hughes L."/>
            <person name="Hurhula B."/>
            <person name="Husby M.E."/>
            <person name="Kamat A."/>
            <person name="Kanga B."/>
            <person name="Kashin S."/>
            <person name="Khazanovich D."/>
            <person name="Kisner P."/>
            <person name="Lance K."/>
            <person name="Lara M."/>
            <person name="Lee W."/>
            <person name="Lennon N."/>
            <person name="Letendre F."/>
            <person name="LeVine R."/>
            <person name="Lipovsky A."/>
            <person name="Liu X."/>
            <person name="Liu J."/>
            <person name="Liu S."/>
            <person name="Lokyitsang T."/>
            <person name="Lokyitsang Y."/>
            <person name="Lubonja R."/>
            <person name="Lui A."/>
            <person name="MacDonald P."/>
            <person name="Magnisalis V."/>
            <person name="Maru K."/>
            <person name="Matthews C."/>
            <person name="McCusker W."/>
            <person name="McDonough S."/>
            <person name="Mehta T."/>
            <person name="Meldrim J."/>
            <person name="Meneus L."/>
            <person name="Mihai O."/>
            <person name="Mihalev A."/>
            <person name="Mihova T."/>
            <person name="Mittelman R."/>
            <person name="Mlenga V."/>
            <person name="Montmayeur A."/>
            <person name="Mulrain L."/>
            <person name="Navidi A."/>
            <person name="Naylor J."/>
            <person name="Negash T."/>
            <person name="Nguyen T."/>
            <person name="Nguyen N."/>
            <person name="Nicol R."/>
            <person name="Norbu C."/>
            <person name="Norbu N."/>
            <person name="Novod N."/>
            <person name="O'Neill B."/>
            <person name="Osman S."/>
            <person name="Markiewicz E."/>
            <person name="Oyono O.L."/>
            <person name="Patti C."/>
            <person name="Phunkhang P."/>
            <person name="Pierre F."/>
            <person name="Priest M."/>
            <person name="Raghuraman S."/>
            <person name="Rege F."/>
            <person name="Reyes R."/>
            <person name="Rise C."/>
            <person name="Rogov P."/>
            <person name="Ross K."/>
            <person name="Ryan E."/>
            <person name="Settipalli S."/>
            <person name="Shea T."/>
            <person name="Sherpa N."/>
            <person name="Shi L."/>
            <person name="Shih D."/>
            <person name="Sparrow T."/>
            <person name="Spaulding J."/>
            <person name="Stalker J."/>
            <person name="Stange-Thomann N."/>
            <person name="Stavropoulos S."/>
            <person name="Stone C."/>
            <person name="Strader C."/>
            <person name="Tesfaye S."/>
            <person name="Thomson T."/>
            <person name="Thoulutsang Y."/>
            <person name="Thoulutsang D."/>
            <person name="Topham K."/>
            <person name="Topping I."/>
            <person name="Tsamla T."/>
            <person name="Vassiliev H."/>
            <person name="Vo A."/>
            <person name="Wangchuk T."/>
            <person name="Wangdi T."/>
            <person name="Weiand M."/>
            <person name="Wilkinson J."/>
            <person name="Wilson A."/>
            <person name="Yadav S."/>
            <person name="Young G."/>
            <person name="Yu Q."/>
            <person name="Zembek L."/>
            <person name="Zhong D."/>
            <person name="Zimmer A."/>
            <person name="Zwirko Z."/>
            <person name="Jaffe D.B."/>
            <person name="Alvarez P."/>
            <person name="Brockman W."/>
            <person name="Butler J."/>
            <person name="Chin C."/>
            <person name="Gnerre S."/>
            <person name="Grabherr M."/>
            <person name="Kleber M."/>
            <person name="Mauceli E."/>
            <person name="MacCallum I."/>
        </authorList>
    </citation>
    <scope>NUCLEOTIDE SEQUENCE [LARGE SCALE GENOMIC DNA]</scope>
    <source>
        <strain evidence="3">Tucson 14024-0371.13</strain>
    </source>
</reference>
<name>B3MNQ1_DROAN</name>
<accession>B3MNQ1</accession>
<evidence type="ECO:0000313" key="2">
    <source>
        <dbReference type="EMBL" id="EDV31138.1"/>
    </source>
</evidence>
<protein>
    <submittedName>
        <fullName evidence="2">Uncharacterized protein</fullName>
    </submittedName>
</protein>